<dbReference type="PANTHER" id="PTHR43341:SF6">
    <property type="entry name" value="AMINO ACID TRANSPORTER (EUROFUNG)"/>
    <property type="match status" value="1"/>
</dbReference>
<dbReference type="Gene3D" id="1.20.1740.10">
    <property type="entry name" value="Amino acid/polyamine transporter I"/>
    <property type="match status" value="1"/>
</dbReference>
<accession>A0A1E1LL24</accession>
<feature type="transmembrane region" description="Helical" evidence="7">
    <location>
        <begin position="197"/>
        <end position="219"/>
    </location>
</feature>
<keyword evidence="4" id="KW-0029">Amino-acid transport</keyword>
<keyword evidence="2" id="KW-0813">Transport</keyword>
<keyword evidence="6 7" id="KW-0472">Membrane</keyword>
<sequence>MSKVQIRDPCGQLEAKNLWVPRRADRNISIRPAARDRCLVECQQTVSGSNSEQFYNYAYQFNTTHFVELRPILTMGMKEKDVDQAVRPSSQSPVGDEESVYITSSTDLHRRLSNRQVQLIAIGGSIGTAIFVSIGGALLKAGPGSLLIAWLLYSVVIGLVNNCMAEMATYMPLSAAFIRHAGHWVDDAFGFMAGWNFFFYEAILIPFEIVALNLVLTFWRDDIPVAAVCVACIVSYGLLNILAVKVYGEAEFWLSGGKVLLVAIVFSFTFVTMLGGNPQGDAYGFRNWNSPEPFLEHLSTGSTGRFEGFLAALWQGAFTIVGPEYIAMVSGEVRNPRPVLKKAFKTVYIRFALFFIGSAVFVGIALPPNDPTLNRILNGGEGAGTGAASPYVIAMQNLGVDGLPHLVNALLITSIFSAGNTYVYCATRTLHGLALDGHAHHVLRKTTKNGVPIWCFAITMIFPFISLLQVSSDSAIVLTWLVNLVTAGGLINFIVMSITYIFFYRACHAQGLDRRTLPYTGWFQPYSAYIAASTLILIVFTYGYSVFRKGGWDIGTFFTYYTMLIIAPINYFGWKLIKKTKLIKASDESRLYPRDIPDTGRKSCAGDVPTDQGPMRIGFRAFRDLVPMRKTPHGGPMEDIHQRPISDVLYHAPFTEPCNFYHAMRPPV</sequence>
<feature type="transmembrane region" description="Helical" evidence="7">
    <location>
        <begin position="405"/>
        <end position="425"/>
    </location>
</feature>
<comment type="subcellular location">
    <subcellularLocation>
        <location evidence="1">Membrane</location>
        <topology evidence="1">Multi-pass membrane protein</topology>
    </subcellularLocation>
</comment>
<dbReference type="InterPro" id="IPR050524">
    <property type="entry name" value="APC_YAT"/>
</dbReference>
<dbReference type="STRING" id="914237.A0A1E1LL24"/>
<evidence type="ECO:0000259" key="8">
    <source>
        <dbReference type="Pfam" id="PF00324"/>
    </source>
</evidence>
<evidence type="ECO:0000256" key="5">
    <source>
        <dbReference type="ARBA" id="ARBA00022989"/>
    </source>
</evidence>
<dbReference type="InParanoid" id="A0A1E1LL24"/>
<keyword evidence="3 7" id="KW-0812">Transmembrane</keyword>
<feature type="transmembrane region" description="Helical" evidence="7">
    <location>
        <begin position="145"/>
        <end position="164"/>
    </location>
</feature>
<evidence type="ECO:0000256" key="4">
    <source>
        <dbReference type="ARBA" id="ARBA00022970"/>
    </source>
</evidence>
<feature type="transmembrane region" description="Helical" evidence="7">
    <location>
        <begin position="557"/>
        <end position="574"/>
    </location>
</feature>
<dbReference type="FunFam" id="1.20.1740.10:FF:000006">
    <property type="entry name" value="General amino acid permease"/>
    <property type="match status" value="1"/>
</dbReference>
<dbReference type="Pfam" id="PF00324">
    <property type="entry name" value="AA_permease"/>
    <property type="match status" value="1"/>
</dbReference>
<feature type="transmembrane region" description="Helical" evidence="7">
    <location>
        <begin position="347"/>
        <end position="366"/>
    </location>
</feature>
<dbReference type="EMBL" id="FJUW01000061">
    <property type="protein sequence ID" value="CZT11186.1"/>
    <property type="molecule type" value="Genomic_DNA"/>
</dbReference>
<gene>
    <name evidence="9" type="ORF">RCO7_09914</name>
</gene>
<proteinExistence type="predicted"/>
<dbReference type="Proteomes" id="UP000178129">
    <property type="component" value="Unassembled WGS sequence"/>
</dbReference>
<evidence type="ECO:0000256" key="1">
    <source>
        <dbReference type="ARBA" id="ARBA00004141"/>
    </source>
</evidence>
<evidence type="ECO:0000256" key="7">
    <source>
        <dbReference type="SAM" id="Phobius"/>
    </source>
</evidence>
<feature type="transmembrane region" description="Helical" evidence="7">
    <location>
        <begin position="225"/>
        <end position="247"/>
    </location>
</feature>
<dbReference type="GO" id="GO:0015171">
    <property type="term" value="F:amino acid transmembrane transporter activity"/>
    <property type="evidence" value="ECO:0007669"/>
    <property type="project" value="TreeGrafter"/>
</dbReference>
<evidence type="ECO:0000313" key="10">
    <source>
        <dbReference type="Proteomes" id="UP000178129"/>
    </source>
</evidence>
<feature type="transmembrane region" description="Helical" evidence="7">
    <location>
        <begin position="119"/>
        <end position="139"/>
    </location>
</feature>
<reference evidence="10" key="1">
    <citation type="submission" date="2016-03" db="EMBL/GenBank/DDBJ databases">
        <authorList>
            <person name="Ploux O."/>
        </authorList>
    </citation>
    <scope>NUCLEOTIDE SEQUENCE [LARGE SCALE GENOMIC DNA]</scope>
    <source>
        <strain evidence="10">UK7</strain>
    </source>
</reference>
<feature type="transmembrane region" description="Helical" evidence="7">
    <location>
        <begin position="259"/>
        <end position="276"/>
    </location>
</feature>
<evidence type="ECO:0000256" key="6">
    <source>
        <dbReference type="ARBA" id="ARBA00023136"/>
    </source>
</evidence>
<name>A0A1E1LL24_9HELO</name>
<organism evidence="9 10">
    <name type="scientific">Rhynchosporium graminicola</name>
    <dbReference type="NCBI Taxonomy" id="2792576"/>
    <lineage>
        <taxon>Eukaryota</taxon>
        <taxon>Fungi</taxon>
        <taxon>Dikarya</taxon>
        <taxon>Ascomycota</taxon>
        <taxon>Pezizomycotina</taxon>
        <taxon>Leotiomycetes</taxon>
        <taxon>Helotiales</taxon>
        <taxon>Ploettnerulaceae</taxon>
        <taxon>Rhynchosporium</taxon>
    </lineage>
</organism>
<evidence type="ECO:0000256" key="2">
    <source>
        <dbReference type="ARBA" id="ARBA00022448"/>
    </source>
</evidence>
<feature type="transmembrane region" description="Helical" evidence="7">
    <location>
        <begin position="526"/>
        <end position="545"/>
    </location>
</feature>
<evidence type="ECO:0000256" key="3">
    <source>
        <dbReference type="ARBA" id="ARBA00022692"/>
    </source>
</evidence>
<feature type="transmembrane region" description="Helical" evidence="7">
    <location>
        <begin position="308"/>
        <end position="326"/>
    </location>
</feature>
<evidence type="ECO:0000313" key="9">
    <source>
        <dbReference type="EMBL" id="CZT11186.1"/>
    </source>
</evidence>
<protein>
    <submittedName>
        <fullName evidence="9">Related to amino acid transporters</fullName>
    </submittedName>
</protein>
<feature type="transmembrane region" description="Helical" evidence="7">
    <location>
        <begin position="451"/>
        <end position="471"/>
    </location>
</feature>
<comment type="caution">
    <text evidence="9">The sequence shown here is derived from an EMBL/GenBank/DDBJ whole genome shotgun (WGS) entry which is preliminary data.</text>
</comment>
<keyword evidence="5 7" id="KW-1133">Transmembrane helix</keyword>
<dbReference type="PANTHER" id="PTHR43341">
    <property type="entry name" value="AMINO ACID PERMEASE"/>
    <property type="match status" value="1"/>
</dbReference>
<dbReference type="InterPro" id="IPR004841">
    <property type="entry name" value="AA-permease/SLC12A_dom"/>
</dbReference>
<keyword evidence="10" id="KW-1185">Reference proteome</keyword>
<feature type="domain" description="Amino acid permease/ SLC12A" evidence="8">
    <location>
        <begin position="117"/>
        <end position="582"/>
    </location>
</feature>
<dbReference type="GO" id="GO:0016020">
    <property type="term" value="C:membrane"/>
    <property type="evidence" value="ECO:0007669"/>
    <property type="project" value="UniProtKB-SubCell"/>
</dbReference>
<dbReference type="AlphaFoldDB" id="A0A1E1LL24"/>
<feature type="transmembrane region" description="Helical" evidence="7">
    <location>
        <begin position="477"/>
        <end position="505"/>
    </location>
</feature>